<protein>
    <submittedName>
        <fullName evidence="2">Beclin 1-associated autophagy-related key regulator-like protein</fullName>
    </submittedName>
</protein>
<dbReference type="AlphaFoldDB" id="A0A443RDC5"/>
<accession>A0A443RDC5</accession>
<dbReference type="GO" id="GO:0016240">
    <property type="term" value="P:autophagosome membrane docking"/>
    <property type="evidence" value="ECO:0007669"/>
    <property type="project" value="TreeGrafter"/>
</dbReference>
<keyword evidence="3" id="KW-1185">Reference proteome</keyword>
<evidence type="ECO:0000313" key="3">
    <source>
        <dbReference type="Proteomes" id="UP000285301"/>
    </source>
</evidence>
<evidence type="ECO:0000313" key="2">
    <source>
        <dbReference type="EMBL" id="RWS13279.1"/>
    </source>
</evidence>
<dbReference type="GO" id="GO:0009267">
    <property type="term" value="P:cellular response to starvation"/>
    <property type="evidence" value="ECO:0007669"/>
    <property type="project" value="TreeGrafter"/>
</dbReference>
<dbReference type="GO" id="GO:0000423">
    <property type="term" value="P:mitophagy"/>
    <property type="evidence" value="ECO:0007669"/>
    <property type="project" value="TreeGrafter"/>
</dbReference>
<reference evidence="2 3" key="1">
    <citation type="journal article" date="2018" name="Gigascience">
        <title>Genomes of trombidid mites reveal novel predicted allergens and laterally-transferred genes associated with secondary metabolism.</title>
        <authorList>
            <person name="Dong X."/>
            <person name="Chaisiri K."/>
            <person name="Xia D."/>
            <person name="Armstrong S.D."/>
            <person name="Fang Y."/>
            <person name="Donnelly M.J."/>
            <person name="Kadowaki T."/>
            <person name="McGarry J.W."/>
            <person name="Darby A.C."/>
            <person name="Makepeace B.L."/>
        </authorList>
    </citation>
    <scope>NUCLEOTIDE SEQUENCE [LARGE SCALE GENOMIC DNA]</scope>
    <source>
        <strain evidence="2">UoL-WK</strain>
    </source>
</reference>
<dbReference type="GO" id="GO:0035014">
    <property type="term" value="F:phosphatidylinositol 3-kinase regulator activity"/>
    <property type="evidence" value="ECO:0007669"/>
    <property type="project" value="TreeGrafter"/>
</dbReference>
<dbReference type="GO" id="GO:0005776">
    <property type="term" value="C:autophagosome"/>
    <property type="evidence" value="ECO:0007669"/>
    <property type="project" value="TreeGrafter"/>
</dbReference>
<gene>
    <name evidence="2" type="ORF">B4U79_06902</name>
</gene>
<evidence type="ECO:0000256" key="1">
    <source>
        <dbReference type="ARBA" id="ARBA00023054"/>
    </source>
</evidence>
<dbReference type="PANTHER" id="PTHR13664:SF0">
    <property type="entry name" value="BECLIN 1-ASSOCIATED AUTOPHAGY-RELATED KEY REGULATOR"/>
    <property type="match status" value="1"/>
</dbReference>
<sequence length="421" mass="48667">MAERSFQCFVCCKQNAAFFCCKCIRNGDFTSSRDREVLKERFAEKKLQFYKWREECNECDRRVDDVFAVSFDFDQLLDQFNALLANVHILRKALKQRSEANAKRKARLNEILTEKKCIKAKQNKLIEKITMAQTYVERRKQSIAKRVDKRRTVVEEIKEATRERIIQLSNYVFPIDTYLPDENPETGCITSEENTPLLTFSGGSTNSSSIGGNEVKYVVIEPWLPTNGDYSAYDEWVSLHKDSSSLSELGQRNPAFRISSALAYATQFLSVIAFYLDVRFPKRLKFSEFYTTSSTNGNDVFLTEQEFADKVAKLNINIIYICLFQNVPFQLIHPKHTIQNLKLLDPLTADLGRSGSINIESKFYKKIKQALYKDLIITTGADLIDFDSINESYDDDLTEFDWESLPYMPQISDQTLQSQVY</sequence>
<dbReference type="GO" id="GO:0000045">
    <property type="term" value="P:autophagosome assembly"/>
    <property type="evidence" value="ECO:0007669"/>
    <property type="project" value="TreeGrafter"/>
</dbReference>
<keyword evidence="1" id="KW-0175">Coiled coil</keyword>
<dbReference type="InterPro" id="IPR018791">
    <property type="entry name" value="UV_resistance/autophagy_Atg14"/>
</dbReference>
<proteinExistence type="predicted"/>
<dbReference type="EMBL" id="NCKU01001038">
    <property type="protein sequence ID" value="RWS13279.1"/>
    <property type="molecule type" value="Genomic_DNA"/>
</dbReference>
<dbReference type="Proteomes" id="UP000285301">
    <property type="component" value="Unassembled WGS sequence"/>
</dbReference>
<dbReference type="GO" id="GO:0043495">
    <property type="term" value="F:protein-membrane adaptor activity"/>
    <property type="evidence" value="ECO:0007669"/>
    <property type="project" value="TreeGrafter"/>
</dbReference>
<name>A0A443RDC5_9ACAR</name>
<dbReference type="GO" id="GO:0097632">
    <property type="term" value="C:extrinsic component of phagophore assembly site membrane"/>
    <property type="evidence" value="ECO:0007669"/>
    <property type="project" value="TreeGrafter"/>
</dbReference>
<dbReference type="STRING" id="1965070.A0A443RDC5"/>
<organism evidence="2 3">
    <name type="scientific">Dinothrombium tinctorium</name>
    <dbReference type="NCBI Taxonomy" id="1965070"/>
    <lineage>
        <taxon>Eukaryota</taxon>
        <taxon>Metazoa</taxon>
        <taxon>Ecdysozoa</taxon>
        <taxon>Arthropoda</taxon>
        <taxon>Chelicerata</taxon>
        <taxon>Arachnida</taxon>
        <taxon>Acari</taxon>
        <taxon>Acariformes</taxon>
        <taxon>Trombidiformes</taxon>
        <taxon>Prostigmata</taxon>
        <taxon>Anystina</taxon>
        <taxon>Parasitengona</taxon>
        <taxon>Trombidioidea</taxon>
        <taxon>Trombidiidae</taxon>
        <taxon>Dinothrombium</taxon>
    </lineage>
</organism>
<dbReference type="OrthoDB" id="6436063at2759"/>
<comment type="caution">
    <text evidence="2">The sequence shown here is derived from an EMBL/GenBank/DDBJ whole genome shotgun (WGS) entry which is preliminary data.</text>
</comment>
<dbReference type="GO" id="GO:0035032">
    <property type="term" value="C:phosphatidylinositol 3-kinase complex, class III"/>
    <property type="evidence" value="ECO:0007669"/>
    <property type="project" value="TreeGrafter"/>
</dbReference>
<dbReference type="GO" id="GO:0097629">
    <property type="term" value="C:extrinsic component of omegasome membrane"/>
    <property type="evidence" value="ECO:0007669"/>
    <property type="project" value="TreeGrafter"/>
</dbReference>
<dbReference type="Pfam" id="PF10186">
    <property type="entry name" value="ATG14"/>
    <property type="match status" value="1"/>
</dbReference>
<dbReference type="PANTHER" id="PTHR13664">
    <property type="entry name" value="BECLIN 1-ASSOCIATED AUTOPHAGY-RELATED KEY REGULATOR"/>
    <property type="match status" value="1"/>
</dbReference>